<reference evidence="1" key="2">
    <citation type="journal article" date="2015" name="Data Brief">
        <title>Shoot transcriptome of the giant reed, Arundo donax.</title>
        <authorList>
            <person name="Barrero R.A."/>
            <person name="Guerrero F.D."/>
            <person name="Moolhuijzen P."/>
            <person name="Goolsby J.A."/>
            <person name="Tidwell J."/>
            <person name="Bellgard S.E."/>
            <person name="Bellgard M.I."/>
        </authorList>
    </citation>
    <scope>NUCLEOTIDE SEQUENCE</scope>
    <source>
        <tissue evidence="1">Shoot tissue taken approximately 20 cm above the soil surface</tissue>
    </source>
</reference>
<organism evidence="1">
    <name type="scientific">Arundo donax</name>
    <name type="common">Giant reed</name>
    <name type="synonym">Donax arundinaceus</name>
    <dbReference type="NCBI Taxonomy" id="35708"/>
    <lineage>
        <taxon>Eukaryota</taxon>
        <taxon>Viridiplantae</taxon>
        <taxon>Streptophyta</taxon>
        <taxon>Embryophyta</taxon>
        <taxon>Tracheophyta</taxon>
        <taxon>Spermatophyta</taxon>
        <taxon>Magnoliopsida</taxon>
        <taxon>Liliopsida</taxon>
        <taxon>Poales</taxon>
        <taxon>Poaceae</taxon>
        <taxon>PACMAD clade</taxon>
        <taxon>Arundinoideae</taxon>
        <taxon>Arundineae</taxon>
        <taxon>Arundo</taxon>
    </lineage>
</organism>
<reference evidence="1" key="1">
    <citation type="submission" date="2014-09" db="EMBL/GenBank/DDBJ databases">
        <authorList>
            <person name="Magalhaes I.L.F."/>
            <person name="Oliveira U."/>
            <person name="Santos F.R."/>
            <person name="Vidigal T.H.D.A."/>
            <person name="Brescovit A.D."/>
            <person name="Santos A.J."/>
        </authorList>
    </citation>
    <scope>NUCLEOTIDE SEQUENCE</scope>
    <source>
        <tissue evidence="1">Shoot tissue taken approximately 20 cm above the soil surface</tissue>
    </source>
</reference>
<name>A0A0A9BCB6_ARUDO</name>
<accession>A0A0A9BCB6</accession>
<sequence>MHKFYLSIVSIIILHLQIDDIMNSASIAELKFHAHPCIDHLRMFGVLFPQLVEFLITGIVINSPFFNCLSSGTS</sequence>
<dbReference type="EMBL" id="GBRH01240948">
    <property type="protein sequence ID" value="JAD56947.1"/>
    <property type="molecule type" value="Transcribed_RNA"/>
</dbReference>
<evidence type="ECO:0000313" key="1">
    <source>
        <dbReference type="EMBL" id="JAD56947.1"/>
    </source>
</evidence>
<protein>
    <submittedName>
        <fullName evidence="1">Uncharacterized protein</fullName>
    </submittedName>
</protein>
<proteinExistence type="predicted"/>
<dbReference type="AlphaFoldDB" id="A0A0A9BCB6"/>